<reference evidence="2" key="1">
    <citation type="submission" date="2015-07" db="EMBL/GenBank/DDBJ databases">
        <authorList>
            <person name="Urmite Genomes"/>
        </authorList>
    </citation>
    <scope>NUCLEOTIDE SEQUENCE [LARGE SCALE GENOMIC DNA]</scope>
    <source>
        <strain evidence="2">type strain: ATCC 49404</strain>
    </source>
</reference>
<keyword evidence="2" id="KW-1185">Reference proteome</keyword>
<gene>
    <name evidence="1" type="ORF">BN2156_05653</name>
</gene>
<name>A0A0H5RY12_9MYCO</name>
<dbReference type="RefSeq" id="WP_090518217.1">
    <property type="nucleotide sequence ID" value="NZ_CWKH01000003.1"/>
</dbReference>
<dbReference type="OrthoDB" id="4772953at2"/>
<protein>
    <recommendedName>
        <fullName evidence="3">DUF2771 domain-containing protein</fullName>
    </recommendedName>
</protein>
<evidence type="ECO:0000313" key="2">
    <source>
        <dbReference type="Proteomes" id="UP000199147"/>
    </source>
</evidence>
<dbReference type="AlphaFoldDB" id="A0A0H5RY12"/>
<dbReference type="Pfam" id="PF10969">
    <property type="entry name" value="DUF2771"/>
    <property type="match status" value="1"/>
</dbReference>
<dbReference type="EMBL" id="CWKH01000003">
    <property type="protein sequence ID" value="CRZ18746.1"/>
    <property type="molecule type" value="Genomic_DNA"/>
</dbReference>
<dbReference type="InterPro" id="IPR024495">
    <property type="entry name" value="DUF2771"/>
</dbReference>
<sequence precursor="true">MKRALAVLAAVVVLAIAGTTVGVWRLHSAHGDKLPEISAYSHGHSVRIGPFQYCEVLNLDDCEESGETGELRVTEESPVQLSVSSAVARAPWRLLRVYENPIDTTVTYYAPKTTLAVTIPTVDPNRGRLTGLAVQMLTLVQDQNGEEFALPHAEWSVSTVWPDRDEQADPR</sequence>
<dbReference type="Proteomes" id="UP000199147">
    <property type="component" value="Unassembled WGS sequence"/>
</dbReference>
<accession>A0A0H5RY12</accession>
<evidence type="ECO:0000313" key="1">
    <source>
        <dbReference type="EMBL" id="CRZ18746.1"/>
    </source>
</evidence>
<organism evidence="1 2">
    <name type="scientific">Mycolicibacterium neworleansense</name>
    <dbReference type="NCBI Taxonomy" id="146018"/>
    <lineage>
        <taxon>Bacteria</taxon>
        <taxon>Bacillati</taxon>
        <taxon>Actinomycetota</taxon>
        <taxon>Actinomycetes</taxon>
        <taxon>Mycobacteriales</taxon>
        <taxon>Mycobacteriaceae</taxon>
        <taxon>Mycolicibacterium</taxon>
    </lineage>
</organism>
<dbReference type="STRING" id="146018.BN2156_05653"/>
<proteinExistence type="predicted"/>
<evidence type="ECO:0008006" key="3">
    <source>
        <dbReference type="Google" id="ProtNLM"/>
    </source>
</evidence>